<organism evidence="3 4">
    <name type="scientific">Paraconiothyrium brasiliense</name>
    <dbReference type="NCBI Taxonomy" id="300254"/>
    <lineage>
        <taxon>Eukaryota</taxon>
        <taxon>Fungi</taxon>
        <taxon>Dikarya</taxon>
        <taxon>Ascomycota</taxon>
        <taxon>Pezizomycotina</taxon>
        <taxon>Dothideomycetes</taxon>
        <taxon>Pleosporomycetidae</taxon>
        <taxon>Pleosporales</taxon>
        <taxon>Massarineae</taxon>
        <taxon>Didymosphaeriaceae</taxon>
        <taxon>Paraconiothyrium</taxon>
    </lineage>
</organism>
<sequence>MKTAHEYFTAPSGPKSINDEDDAAESVEHCLPDLKKVLSHHDGFLVACYSKHPLVPILKEQKAVKSDRKAVTGIFEASVSTSLQIIHPDEKFGIVSTGKVWEKILSEAVVDFLGTGSDAGKRFAGVETTGLNATDLHDAPAEEVRKRMKDAVKRLLKKGKVGAICLGSSHLDIEAPSVTKFSHEPTVKLTYSVETPLKNLSQVSWRWRKILLPILFRYSRLSLDPDPQWVPIDARILDNMQGHLTKLSAHEFQIYTRMMSKFKATGTGSAFDQAFDDVLINLCRVEDDDHILKSVPHILWFPHLTKSFAGFLQFMRQYDLKKHIRSIVVHTDKEYQLRHVSTADAPLARAVHEIWDQVFSNLDPIRVVVAAPPSSLSALLDAQMLSSDTWAFDMKMHYIEFSQHDSHRTVHRTHGCRPWDNALVHRKPWTHLGYNEGSSIAAYSTYEYHLKQSPKMLYLTLLRLAKEVQECCNITTFSFVGVFPFSTNMNTVIRALQKIPTLHEIQVQLAPGPENDLLSMPKRLGRAQASDLWLEWNGCYSGIAGLLGTQELGDGARFVSKDCGEKEVAKEVEEYIESLQERGQGWRKDGDEVWIRDSSLDREITLDENLGDVGSALHQLMLAAAHELL</sequence>
<dbReference type="InterPro" id="IPR015942">
    <property type="entry name" value="Asp/Glu/hydantoin_racemase"/>
</dbReference>
<comment type="caution">
    <text evidence="3">The sequence shown here is derived from an EMBL/GenBank/DDBJ whole genome shotgun (WGS) entry which is preliminary data.</text>
</comment>
<name>A0ABR3RQ15_9PLEO</name>
<dbReference type="InterPro" id="IPR052186">
    <property type="entry name" value="Hydantoin_racemase-like"/>
</dbReference>
<evidence type="ECO:0000313" key="4">
    <source>
        <dbReference type="Proteomes" id="UP001521785"/>
    </source>
</evidence>
<evidence type="ECO:0000256" key="1">
    <source>
        <dbReference type="ARBA" id="ARBA00038414"/>
    </source>
</evidence>
<keyword evidence="4" id="KW-1185">Reference proteome</keyword>
<dbReference type="EMBL" id="JAKJXO020000004">
    <property type="protein sequence ID" value="KAL1606363.1"/>
    <property type="molecule type" value="Genomic_DNA"/>
</dbReference>
<dbReference type="Pfam" id="PF01177">
    <property type="entry name" value="Asp_Glu_race"/>
    <property type="match status" value="1"/>
</dbReference>
<dbReference type="Gene3D" id="3.40.50.12500">
    <property type="match status" value="1"/>
</dbReference>
<feature type="region of interest" description="Disordered" evidence="2">
    <location>
        <begin position="1"/>
        <end position="21"/>
    </location>
</feature>
<reference evidence="3 4" key="1">
    <citation type="submission" date="2024-02" db="EMBL/GenBank/DDBJ databases">
        <title>De novo assembly and annotation of 12 fungi associated with fruit tree decline syndrome in Ontario, Canada.</title>
        <authorList>
            <person name="Sulman M."/>
            <person name="Ellouze W."/>
            <person name="Ilyukhin E."/>
        </authorList>
    </citation>
    <scope>NUCLEOTIDE SEQUENCE [LARGE SCALE GENOMIC DNA]</scope>
    <source>
        <strain evidence="3 4">M42-189</strain>
    </source>
</reference>
<proteinExistence type="inferred from homology"/>
<gene>
    <name evidence="3" type="ORF">SLS60_003765</name>
</gene>
<dbReference type="Proteomes" id="UP001521785">
    <property type="component" value="Unassembled WGS sequence"/>
</dbReference>
<dbReference type="InterPro" id="IPR053714">
    <property type="entry name" value="Iso_Racemase_Enz_sf"/>
</dbReference>
<protein>
    <submittedName>
        <fullName evidence="3">Uncharacterized protein</fullName>
    </submittedName>
</protein>
<comment type="similarity">
    <text evidence="1">Belongs to the HyuE racemase family.</text>
</comment>
<evidence type="ECO:0000313" key="3">
    <source>
        <dbReference type="EMBL" id="KAL1606363.1"/>
    </source>
</evidence>
<evidence type="ECO:0000256" key="2">
    <source>
        <dbReference type="SAM" id="MobiDB-lite"/>
    </source>
</evidence>
<accession>A0ABR3RQ15</accession>
<dbReference type="PANTHER" id="PTHR28047">
    <property type="entry name" value="PROTEIN DCG1"/>
    <property type="match status" value="1"/>
</dbReference>
<dbReference type="PANTHER" id="PTHR28047:SF5">
    <property type="entry name" value="PROTEIN DCG1"/>
    <property type="match status" value="1"/>
</dbReference>